<accession>A0A5P1FVP0</accession>
<keyword evidence="2" id="KW-1185">Reference proteome</keyword>
<dbReference type="Proteomes" id="UP000243459">
    <property type="component" value="Chromosome 1"/>
</dbReference>
<evidence type="ECO:0000313" key="1">
    <source>
        <dbReference type="EMBL" id="ONK80861.1"/>
    </source>
</evidence>
<reference evidence="2" key="1">
    <citation type="journal article" date="2017" name="Nat. Commun.">
        <title>The asparagus genome sheds light on the origin and evolution of a young Y chromosome.</title>
        <authorList>
            <person name="Harkess A."/>
            <person name="Zhou J."/>
            <person name="Xu C."/>
            <person name="Bowers J.E."/>
            <person name="Van der Hulst R."/>
            <person name="Ayyampalayam S."/>
            <person name="Mercati F."/>
            <person name="Riccardi P."/>
            <person name="McKain M.R."/>
            <person name="Kakrana A."/>
            <person name="Tang H."/>
            <person name="Ray J."/>
            <person name="Groenendijk J."/>
            <person name="Arikit S."/>
            <person name="Mathioni S.M."/>
            <person name="Nakano M."/>
            <person name="Shan H."/>
            <person name="Telgmann-Rauber A."/>
            <person name="Kanno A."/>
            <person name="Yue Z."/>
            <person name="Chen H."/>
            <person name="Li W."/>
            <person name="Chen Y."/>
            <person name="Xu X."/>
            <person name="Zhang Y."/>
            <person name="Luo S."/>
            <person name="Chen H."/>
            <person name="Gao J."/>
            <person name="Mao Z."/>
            <person name="Pires J.C."/>
            <person name="Luo M."/>
            <person name="Kudrna D."/>
            <person name="Wing R.A."/>
            <person name="Meyers B.C."/>
            <person name="Yi K."/>
            <person name="Kong H."/>
            <person name="Lavrijsen P."/>
            <person name="Sunseri F."/>
            <person name="Falavigna A."/>
            <person name="Ye Y."/>
            <person name="Leebens-Mack J.H."/>
            <person name="Chen G."/>
        </authorList>
    </citation>
    <scope>NUCLEOTIDE SEQUENCE [LARGE SCALE GENOMIC DNA]</scope>
    <source>
        <strain evidence="2">cv. DH0086</strain>
    </source>
</reference>
<name>A0A5P1FVP0_ASPOF</name>
<evidence type="ECO:0000313" key="2">
    <source>
        <dbReference type="Proteomes" id="UP000243459"/>
    </source>
</evidence>
<dbReference type="AlphaFoldDB" id="A0A5P1FVP0"/>
<dbReference type="Gramene" id="ONK80861">
    <property type="protein sequence ID" value="ONK80861"/>
    <property type="gene ID" value="A4U43_C01F22580"/>
</dbReference>
<proteinExistence type="predicted"/>
<protein>
    <submittedName>
        <fullName evidence="1">Uncharacterized protein</fullName>
    </submittedName>
</protein>
<gene>
    <name evidence="1" type="ORF">A4U43_C01F22580</name>
</gene>
<organism evidence="1 2">
    <name type="scientific">Asparagus officinalis</name>
    <name type="common">Garden asparagus</name>
    <dbReference type="NCBI Taxonomy" id="4686"/>
    <lineage>
        <taxon>Eukaryota</taxon>
        <taxon>Viridiplantae</taxon>
        <taxon>Streptophyta</taxon>
        <taxon>Embryophyta</taxon>
        <taxon>Tracheophyta</taxon>
        <taxon>Spermatophyta</taxon>
        <taxon>Magnoliopsida</taxon>
        <taxon>Liliopsida</taxon>
        <taxon>Asparagales</taxon>
        <taxon>Asparagaceae</taxon>
        <taxon>Asparagoideae</taxon>
        <taxon>Asparagus</taxon>
    </lineage>
</organism>
<dbReference type="EMBL" id="CM007381">
    <property type="protein sequence ID" value="ONK80861.1"/>
    <property type="molecule type" value="Genomic_DNA"/>
</dbReference>
<sequence length="246" mass="27351">MTTTVPKLESEDASILIIPRIPKSLTLIPCPRIPIPLQTLSPNLADERRRLRRFIACFFDDLPSLSSSSALALTFTLSNANKRKKSTPRSSNLRRVTFVDPDDTLLIRNAVRHTWILYESIRTCLLQEEESSPLPVGRRSHVDINVAMIMKNAAGNPLNSSVDAKLQAICQSLESSGKNNVNIESKPEPVVSLLTVETEESCSSSSVVTGATSFPVSEIESLDFNEVSWEDAEDFVLRKYPTYEID</sequence>